<dbReference type="AlphaFoldDB" id="A0A9K3EJB0"/>
<protein>
    <submittedName>
        <fullName evidence="1">Uncharacterized protein</fullName>
    </submittedName>
</protein>
<dbReference type="Proteomes" id="UP000215914">
    <property type="component" value="Unassembled WGS sequence"/>
</dbReference>
<sequence length="99" mass="11355">MVNMFLLLRSIGLTDKGISAVARRCTDLEMINSSYSRMPSNYIFRAKIHCDQVKTGHIKNSKMPFSSLRFCQFCDFRPKVFSPHLDPKGLKSCHFHPAC</sequence>
<reference evidence="1" key="2">
    <citation type="submission" date="2020-06" db="EMBL/GenBank/DDBJ databases">
        <title>Helianthus annuus Genome sequencing and assembly Release 2.</title>
        <authorList>
            <person name="Gouzy J."/>
            <person name="Langlade N."/>
            <person name="Munos S."/>
        </authorList>
    </citation>
    <scope>NUCLEOTIDE SEQUENCE</scope>
    <source>
        <tissue evidence="1">Leaves</tissue>
    </source>
</reference>
<evidence type="ECO:0000313" key="2">
    <source>
        <dbReference type="Proteomes" id="UP000215914"/>
    </source>
</evidence>
<accession>A0A9K3EJB0</accession>
<evidence type="ECO:0000313" key="1">
    <source>
        <dbReference type="EMBL" id="KAF5774302.1"/>
    </source>
</evidence>
<proteinExistence type="predicted"/>
<comment type="caution">
    <text evidence="1">The sequence shown here is derived from an EMBL/GenBank/DDBJ whole genome shotgun (WGS) entry which is preliminary data.</text>
</comment>
<organism evidence="1 2">
    <name type="scientific">Helianthus annuus</name>
    <name type="common">Common sunflower</name>
    <dbReference type="NCBI Taxonomy" id="4232"/>
    <lineage>
        <taxon>Eukaryota</taxon>
        <taxon>Viridiplantae</taxon>
        <taxon>Streptophyta</taxon>
        <taxon>Embryophyta</taxon>
        <taxon>Tracheophyta</taxon>
        <taxon>Spermatophyta</taxon>
        <taxon>Magnoliopsida</taxon>
        <taxon>eudicotyledons</taxon>
        <taxon>Gunneridae</taxon>
        <taxon>Pentapetalae</taxon>
        <taxon>asterids</taxon>
        <taxon>campanulids</taxon>
        <taxon>Asterales</taxon>
        <taxon>Asteraceae</taxon>
        <taxon>Asteroideae</taxon>
        <taxon>Heliantheae alliance</taxon>
        <taxon>Heliantheae</taxon>
        <taxon>Helianthus</taxon>
    </lineage>
</organism>
<reference evidence="1" key="1">
    <citation type="journal article" date="2017" name="Nature">
        <title>The sunflower genome provides insights into oil metabolism, flowering and Asterid evolution.</title>
        <authorList>
            <person name="Badouin H."/>
            <person name="Gouzy J."/>
            <person name="Grassa C.J."/>
            <person name="Murat F."/>
            <person name="Staton S.E."/>
            <person name="Cottret L."/>
            <person name="Lelandais-Briere C."/>
            <person name="Owens G.L."/>
            <person name="Carrere S."/>
            <person name="Mayjonade B."/>
            <person name="Legrand L."/>
            <person name="Gill N."/>
            <person name="Kane N.C."/>
            <person name="Bowers J.E."/>
            <person name="Hubner S."/>
            <person name="Bellec A."/>
            <person name="Berard A."/>
            <person name="Berges H."/>
            <person name="Blanchet N."/>
            <person name="Boniface M.C."/>
            <person name="Brunel D."/>
            <person name="Catrice O."/>
            <person name="Chaidir N."/>
            <person name="Claudel C."/>
            <person name="Donnadieu C."/>
            <person name="Faraut T."/>
            <person name="Fievet G."/>
            <person name="Helmstetter N."/>
            <person name="King M."/>
            <person name="Knapp S.J."/>
            <person name="Lai Z."/>
            <person name="Le Paslier M.C."/>
            <person name="Lippi Y."/>
            <person name="Lorenzon L."/>
            <person name="Mandel J.R."/>
            <person name="Marage G."/>
            <person name="Marchand G."/>
            <person name="Marquand E."/>
            <person name="Bret-Mestries E."/>
            <person name="Morien E."/>
            <person name="Nambeesan S."/>
            <person name="Nguyen T."/>
            <person name="Pegot-Espagnet P."/>
            <person name="Pouilly N."/>
            <person name="Raftis F."/>
            <person name="Sallet E."/>
            <person name="Schiex T."/>
            <person name="Thomas J."/>
            <person name="Vandecasteele C."/>
            <person name="Vares D."/>
            <person name="Vear F."/>
            <person name="Vautrin S."/>
            <person name="Crespi M."/>
            <person name="Mangin B."/>
            <person name="Burke J.M."/>
            <person name="Salse J."/>
            <person name="Munos S."/>
            <person name="Vincourt P."/>
            <person name="Rieseberg L.H."/>
            <person name="Langlade N.B."/>
        </authorList>
    </citation>
    <scope>NUCLEOTIDE SEQUENCE</scope>
    <source>
        <tissue evidence="1">Leaves</tissue>
    </source>
</reference>
<dbReference type="Gramene" id="mRNA:HanXRQr2_Chr13g0598751">
    <property type="protein sequence ID" value="mRNA:HanXRQr2_Chr13g0598751"/>
    <property type="gene ID" value="HanXRQr2_Chr13g0598751"/>
</dbReference>
<dbReference type="EMBL" id="MNCJ02000328">
    <property type="protein sequence ID" value="KAF5774302.1"/>
    <property type="molecule type" value="Genomic_DNA"/>
</dbReference>
<name>A0A9K3EJB0_HELAN</name>
<gene>
    <name evidence="1" type="ORF">HanXRQr2_Chr13g0598751</name>
</gene>
<keyword evidence="2" id="KW-1185">Reference proteome</keyword>